<accession>A0A8H6TG97</accession>
<dbReference type="InterPro" id="IPR029063">
    <property type="entry name" value="SAM-dependent_MTases_sf"/>
</dbReference>
<name>A0A8H6TG97_MYCCL</name>
<dbReference type="OrthoDB" id="433955at2759"/>
<comment type="caution">
    <text evidence="1">The sequence shown here is derived from an EMBL/GenBank/DDBJ whole genome shotgun (WGS) entry which is preliminary data.</text>
</comment>
<proteinExistence type="predicted"/>
<protein>
    <submittedName>
        <fullName evidence="1">Uncharacterized protein</fullName>
    </submittedName>
</protein>
<dbReference type="CDD" id="cd02440">
    <property type="entry name" value="AdoMet_MTases"/>
    <property type="match status" value="1"/>
</dbReference>
<sequence>MVEPQPPSLRLPALRDIASLSVSDIDECLSFLQILYTPRIRASNIARRVAQHGSVIPWHSARTSSTIDAFISDDFERSYAIRWLNYLACNGDRLQASTEETASITDRAAAILANCGGASSAGVLTRNLDFFSPSLGQLNLSVRDIPLEDGMASVGAQTWGGACVLAEVIVTEPHQFLHNGGTAALRVLELGAGTGVVGMTLAKIAHKLQVPVEVVCTDAYPPALENLAINISSNFSAVSDSCSITSLLLDWSAVANQSLSVPLPPPLDQPFDLVVGADIIYEAEHASWIRLVLTRLLKKQSLFHLVIPLRRTHAAESSTVESVFLDNDVGPRIISKDTLVCELDEKSGEEMEYAYYQIGW</sequence>
<gene>
    <name evidence="1" type="ORF">HMN09_00432400</name>
</gene>
<reference evidence="1" key="1">
    <citation type="submission" date="2020-05" db="EMBL/GenBank/DDBJ databases">
        <title>Mycena genomes resolve the evolution of fungal bioluminescence.</title>
        <authorList>
            <person name="Tsai I.J."/>
        </authorList>
    </citation>
    <scope>NUCLEOTIDE SEQUENCE</scope>
    <source>
        <strain evidence="1">110903Hualien_Pintung</strain>
    </source>
</reference>
<dbReference type="InterPro" id="IPR019410">
    <property type="entry name" value="Methyltransf_16"/>
</dbReference>
<organism evidence="1 2">
    <name type="scientific">Mycena chlorophos</name>
    <name type="common">Agaric fungus</name>
    <name type="synonym">Agaricus chlorophos</name>
    <dbReference type="NCBI Taxonomy" id="658473"/>
    <lineage>
        <taxon>Eukaryota</taxon>
        <taxon>Fungi</taxon>
        <taxon>Dikarya</taxon>
        <taxon>Basidiomycota</taxon>
        <taxon>Agaricomycotina</taxon>
        <taxon>Agaricomycetes</taxon>
        <taxon>Agaricomycetidae</taxon>
        <taxon>Agaricales</taxon>
        <taxon>Marasmiineae</taxon>
        <taxon>Mycenaceae</taxon>
        <taxon>Mycena</taxon>
    </lineage>
</organism>
<dbReference type="PANTHER" id="PTHR14614:SF147">
    <property type="entry name" value="S-ADENOSYLMETHIONINE-DEPENDENT METHYLTRANSFERASE OF THE SEVEN BETA-STRAND FAMILY"/>
    <property type="match status" value="1"/>
</dbReference>
<dbReference type="PANTHER" id="PTHR14614">
    <property type="entry name" value="HEPATOCELLULAR CARCINOMA-ASSOCIATED ANTIGEN"/>
    <property type="match status" value="1"/>
</dbReference>
<keyword evidence="2" id="KW-1185">Reference proteome</keyword>
<dbReference type="Proteomes" id="UP000613580">
    <property type="component" value="Unassembled WGS sequence"/>
</dbReference>
<evidence type="ECO:0000313" key="1">
    <source>
        <dbReference type="EMBL" id="KAF7316980.1"/>
    </source>
</evidence>
<dbReference type="AlphaFoldDB" id="A0A8H6TG97"/>
<dbReference type="Gene3D" id="3.40.50.150">
    <property type="entry name" value="Vaccinia Virus protein VP39"/>
    <property type="match status" value="1"/>
</dbReference>
<dbReference type="Pfam" id="PF10294">
    <property type="entry name" value="Methyltransf_16"/>
    <property type="match status" value="1"/>
</dbReference>
<evidence type="ECO:0000313" key="2">
    <source>
        <dbReference type="Proteomes" id="UP000613580"/>
    </source>
</evidence>
<dbReference type="GO" id="GO:0008757">
    <property type="term" value="F:S-adenosylmethionine-dependent methyltransferase activity"/>
    <property type="evidence" value="ECO:0007669"/>
    <property type="project" value="UniProtKB-ARBA"/>
</dbReference>
<dbReference type="SUPFAM" id="SSF53335">
    <property type="entry name" value="S-adenosyl-L-methionine-dependent methyltransferases"/>
    <property type="match status" value="1"/>
</dbReference>
<dbReference type="EMBL" id="JACAZE010000005">
    <property type="protein sequence ID" value="KAF7316980.1"/>
    <property type="molecule type" value="Genomic_DNA"/>
</dbReference>